<evidence type="ECO:0000313" key="4">
    <source>
        <dbReference type="Proteomes" id="UP000319731"/>
    </source>
</evidence>
<accession>A0A507CHM1</accession>
<evidence type="ECO:0000256" key="2">
    <source>
        <dbReference type="SAM" id="Phobius"/>
    </source>
</evidence>
<keyword evidence="2" id="KW-1133">Transmembrane helix</keyword>
<keyword evidence="2" id="KW-0472">Membrane</keyword>
<feature type="transmembrane region" description="Helical" evidence="2">
    <location>
        <begin position="159"/>
        <end position="177"/>
    </location>
</feature>
<dbReference type="EMBL" id="QEAO01000002">
    <property type="protein sequence ID" value="TPX37544.1"/>
    <property type="molecule type" value="Genomic_DNA"/>
</dbReference>
<gene>
    <name evidence="3" type="ORF">SmJEL517_g00617</name>
</gene>
<dbReference type="RefSeq" id="XP_031027455.1">
    <property type="nucleotide sequence ID" value="XM_031166546.1"/>
</dbReference>
<dbReference type="OrthoDB" id="10043543at2759"/>
<feature type="transmembrane region" description="Helical" evidence="2">
    <location>
        <begin position="275"/>
        <end position="296"/>
    </location>
</feature>
<proteinExistence type="predicted"/>
<keyword evidence="2" id="KW-0812">Transmembrane</keyword>
<dbReference type="Proteomes" id="UP000319731">
    <property type="component" value="Unassembled WGS sequence"/>
</dbReference>
<feature type="region of interest" description="Disordered" evidence="1">
    <location>
        <begin position="38"/>
        <end position="62"/>
    </location>
</feature>
<feature type="transmembrane region" description="Helical" evidence="2">
    <location>
        <begin position="74"/>
        <end position="95"/>
    </location>
</feature>
<feature type="transmembrane region" description="Helical" evidence="2">
    <location>
        <begin position="101"/>
        <end position="122"/>
    </location>
</feature>
<evidence type="ECO:0000256" key="1">
    <source>
        <dbReference type="SAM" id="MobiDB-lite"/>
    </source>
</evidence>
<feature type="compositionally biased region" description="Polar residues" evidence="1">
    <location>
        <begin position="38"/>
        <end position="48"/>
    </location>
</feature>
<feature type="compositionally biased region" description="Polar residues" evidence="1">
    <location>
        <begin position="1"/>
        <end position="11"/>
    </location>
</feature>
<comment type="caution">
    <text evidence="3">The sequence shown here is derived from an EMBL/GenBank/DDBJ whole genome shotgun (WGS) entry which is preliminary data.</text>
</comment>
<feature type="transmembrane region" description="Helical" evidence="2">
    <location>
        <begin position="234"/>
        <end position="255"/>
    </location>
</feature>
<reference evidence="3 4" key="1">
    <citation type="journal article" date="2019" name="Sci. Rep.">
        <title>Comparative genomics of chytrid fungi reveal insights into the obligate biotrophic and pathogenic lifestyle of Synchytrium endobioticum.</title>
        <authorList>
            <person name="van de Vossenberg B.T.L.H."/>
            <person name="Warris S."/>
            <person name="Nguyen H.D.T."/>
            <person name="van Gent-Pelzer M.P.E."/>
            <person name="Joly D.L."/>
            <person name="van de Geest H.C."/>
            <person name="Bonants P.J.M."/>
            <person name="Smith D.S."/>
            <person name="Levesque C.A."/>
            <person name="van der Lee T.A.J."/>
        </authorList>
    </citation>
    <scope>NUCLEOTIDE SEQUENCE [LARGE SCALE GENOMIC DNA]</scope>
    <source>
        <strain evidence="3 4">JEL517</strain>
    </source>
</reference>
<organism evidence="3 4">
    <name type="scientific">Synchytrium microbalum</name>
    <dbReference type="NCBI Taxonomy" id="1806994"/>
    <lineage>
        <taxon>Eukaryota</taxon>
        <taxon>Fungi</taxon>
        <taxon>Fungi incertae sedis</taxon>
        <taxon>Chytridiomycota</taxon>
        <taxon>Chytridiomycota incertae sedis</taxon>
        <taxon>Chytridiomycetes</taxon>
        <taxon>Synchytriales</taxon>
        <taxon>Synchytriaceae</taxon>
        <taxon>Synchytrium</taxon>
    </lineage>
</organism>
<name>A0A507CHM1_9FUNG</name>
<keyword evidence="4" id="KW-1185">Reference proteome</keyword>
<sequence>MSRPHVSQASTIIPPPEAITESQNNQYNKSRTNTAATMQSYGRQSNGTPVPAAAAPRHHHERPHINSKTLLKKIAIAAVTLFVDLGLPIILYFILRVKLDPVYALLIAGIPPLLTVLVKLAIFRSFDMLGIMAFLAFTISAVIALATGDARILLLEKSVVTAVLGSVFLITLIPFHFDYKRKGEKKRFYIRPAIHFIVMELIPLETAVICPARGAKPAIIWDRWDKLYTTNKRYAFDVLVLTIVWGIVLFIEFLGRLFMVLSPLDVDQVVAYGNIWFAVVAALGALITVIYLIPMLKRFNPSLDKLEDDIEDARAQAGYVEEELVEIK</sequence>
<evidence type="ECO:0000313" key="3">
    <source>
        <dbReference type="EMBL" id="TPX37544.1"/>
    </source>
</evidence>
<protein>
    <submittedName>
        <fullName evidence="3">Uncharacterized protein</fullName>
    </submittedName>
</protein>
<feature type="region of interest" description="Disordered" evidence="1">
    <location>
        <begin position="1"/>
        <end position="26"/>
    </location>
</feature>
<dbReference type="AlphaFoldDB" id="A0A507CHM1"/>
<feature type="transmembrane region" description="Helical" evidence="2">
    <location>
        <begin position="129"/>
        <end position="147"/>
    </location>
</feature>
<dbReference type="GeneID" id="42001843"/>